<keyword evidence="4 6" id="KW-0378">Hydrolase</keyword>
<dbReference type="STRING" id="5627.A0A1C7M614"/>
<evidence type="ECO:0000256" key="7">
    <source>
        <dbReference type="SAM" id="Phobius"/>
    </source>
</evidence>
<dbReference type="InterPro" id="IPR018202">
    <property type="entry name" value="Ser_caboxypep_ser_AS"/>
</dbReference>
<evidence type="ECO:0000256" key="2">
    <source>
        <dbReference type="ARBA" id="ARBA00022645"/>
    </source>
</evidence>
<keyword evidence="7" id="KW-1133">Transmembrane helix</keyword>
<evidence type="ECO:0000313" key="9">
    <source>
        <dbReference type="Proteomes" id="UP000092993"/>
    </source>
</evidence>
<evidence type="ECO:0000256" key="1">
    <source>
        <dbReference type="ARBA" id="ARBA00009431"/>
    </source>
</evidence>
<keyword evidence="7" id="KW-0472">Membrane</keyword>
<dbReference type="InterPro" id="IPR001563">
    <property type="entry name" value="Peptidase_S10"/>
</dbReference>
<dbReference type="Gene3D" id="3.40.50.1820">
    <property type="entry name" value="alpha/beta hydrolase"/>
    <property type="match status" value="1"/>
</dbReference>
<evidence type="ECO:0000256" key="5">
    <source>
        <dbReference type="ARBA" id="ARBA00023180"/>
    </source>
</evidence>
<dbReference type="EMBL" id="LUGG01000009">
    <property type="protein sequence ID" value="OBZ72405.1"/>
    <property type="molecule type" value="Genomic_DNA"/>
</dbReference>
<evidence type="ECO:0000256" key="3">
    <source>
        <dbReference type="ARBA" id="ARBA00022670"/>
    </source>
</evidence>
<dbReference type="Pfam" id="PF00450">
    <property type="entry name" value="Peptidase_S10"/>
    <property type="match status" value="1"/>
</dbReference>
<evidence type="ECO:0000256" key="6">
    <source>
        <dbReference type="RuleBase" id="RU361156"/>
    </source>
</evidence>
<dbReference type="InterPro" id="IPR029058">
    <property type="entry name" value="AB_hydrolase_fold"/>
</dbReference>
<name>A0A1C7M614_GRIFR</name>
<feature type="transmembrane region" description="Helical" evidence="7">
    <location>
        <begin position="41"/>
        <end position="62"/>
    </location>
</feature>
<proteinExistence type="inferred from homology"/>
<protein>
    <recommendedName>
        <fullName evidence="6">Carboxypeptidase</fullName>
        <ecNumber evidence="6">3.4.16.-</ecNumber>
    </recommendedName>
</protein>
<accession>A0A1C7M614</accession>
<dbReference type="SUPFAM" id="SSF53474">
    <property type="entry name" value="alpha/beta-Hydrolases"/>
    <property type="match status" value="1"/>
</dbReference>
<evidence type="ECO:0000313" key="8">
    <source>
        <dbReference type="EMBL" id="OBZ72405.1"/>
    </source>
</evidence>
<dbReference type="OrthoDB" id="443318at2759"/>
<feature type="transmembrane region" description="Helical" evidence="7">
    <location>
        <begin position="135"/>
        <end position="154"/>
    </location>
</feature>
<dbReference type="AlphaFoldDB" id="A0A1C7M614"/>
<dbReference type="GO" id="GO:0006508">
    <property type="term" value="P:proteolysis"/>
    <property type="evidence" value="ECO:0007669"/>
    <property type="project" value="UniProtKB-KW"/>
</dbReference>
<dbReference type="EC" id="3.4.16.-" evidence="6"/>
<dbReference type="PANTHER" id="PTHR11802">
    <property type="entry name" value="SERINE PROTEASE FAMILY S10 SERINE CARBOXYPEPTIDASE"/>
    <property type="match status" value="1"/>
</dbReference>
<dbReference type="PRINTS" id="PR00724">
    <property type="entry name" value="CRBOXYPTASEC"/>
</dbReference>
<dbReference type="GO" id="GO:0004185">
    <property type="term" value="F:serine-type carboxypeptidase activity"/>
    <property type="evidence" value="ECO:0007669"/>
    <property type="project" value="UniProtKB-UniRule"/>
</dbReference>
<dbReference type="OMA" id="YAVNFSF"/>
<dbReference type="PANTHER" id="PTHR11802:SF479">
    <property type="entry name" value="CARBOXYPEPTIDASE"/>
    <property type="match status" value="1"/>
</dbReference>
<keyword evidence="9" id="KW-1185">Reference proteome</keyword>
<dbReference type="Proteomes" id="UP000092993">
    <property type="component" value="Unassembled WGS sequence"/>
</dbReference>
<sequence>MAEIALSQALLDVAHPGAISLAAGLAHLKSLRPDDLSPLNAPDVLVCMVPLLYLLLDIWILLPLMDWRQSCGPSSRILGFPEPAKLASGSLKYKNPPCYARDSIVQTIATSRLDLFSVCVISSYNGLLRWLLNRLLIMYTLLLSFLTLCTFVLGQTATNQSIPNTFPHAYPGMPTGDFSPAWQKYYEVTSKLPNITGTLPRSFAGNIPVNRENHPNNTLFFWGWERQNKNGSLTAPADVNNTDPWLIWLQGGPGSSGMIGLMTENGPIHVLSNYSLVLNNNSWNTLVDAIWIDQPVGTGYSTSDSTGYIPDEDQMAEDFLGFLANLVKIFPSLATRPLYLTGESYAGTYIPYITKHLFSTPNPPVQLRKIAIGDGSLGSLAVVEELPVLNVIETYPQLINYDQDVFNYFKEQEHLCGLDLVLKYPQNGHFPTLTLIGPTSRSDLSLSLTEPAEARVKSKSWQETIASKYYALHGSDNQLSKRSETLERREEKRAQWKRDLSGRANGSIDPFYGCFLFNELTDYAVNFSFPWSNGNFDVYDIPDGTNPEPPLDASVFLNDNRTRAALHAPTSKNWIRNFNYPFGSVFNRNIGNQYGDPSVEPMAFLSDLAANASIHNVSIIFYSGNDDSLVQHHGTEVIIQNMTFGGIQGFTQKPSTAWFDDQGNFAGIVHQERGLTYILFNGAGHLVPEWKPAQALVFLREFVLGSNLNGTVSGTVIVGGENATLANDYLPGGDVFFFGSGKTQGTSTVPQATQAAWRSFIATATITTAASHPVVTAGATTTSVTLLRVACVVGLAIVSMLLY</sequence>
<keyword evidence="5" id="KW-0325">Glycoprotein</keyword>
<keyword evidence="2 6" id="KW-0121">Carboxypeptidase</keyword>
<dbReference type="PROSITE" id="PS00131">
    <property type="entry name" value="CARBOXYPEPT_SER_SER"/>
    <property type="match status" value="1"/>
</dbReference>
<comment type="similarity">
    <text evidence="1 6">Belongs to the peptidase S10 family.</text>
</comment>
<comment type="caution">
    <text evidence="8">The sequence shown here is derived from an EMBL/GenBank/DDBJ whole genome shotgun (WGS) entry which is preliminary data.</text>
</comment>
<evidence type="ECO:0000256" key="4">
    <source>
        <dbReference type="ARBA" id="ARBA00022801"/>
    </source>
</evidence>
<organism evidence="8 9">
    <name type="scientific">Grifola frondosa</name>
    <name type="common">Maitake</name>
    <name type="synonym">Polyporus frondosus</name>
    <dbReference type="NCBI Taxonomy" id="5627"/>
    <lineage>
        <taxon>Eukaryota</taxon>
        <taxon>Fungi</taxon>
        <taxon>Dikarya</taxon>
        <taxon>Basidiomycota</taxon>
        <taxon>Agaricomycotina</taxon>
        <taxon>Agaricomycetes</taxon>
        <taxon>Polyporales</taxon>
        <taxon>Grifolaceae</taxon>
        <taxon>Grifola</taxon>
    </lineage>
</organism>
<reference evidence="8 9" key="1">
    <citation type="submission" date="2016-03" db="EMBL/GenBank/DDBJ databases">
        <title>Whole genome sequencing of Grifola frondosa 9006-11.</title>
        <authorList>
            <person name="Min B."/>
            <person name="Park H."/>
            <person name="Kim J.-G."/>
            <person name="Cho H."/>
            <person name="Oh Y.-L."/>
            <person name="Kong W.-S."/>
            <person name="Choi I.-G."/>
        </authorList>
    </citation>
    <scope>NUCLEOTIDE SEQUENCE [LARGE SCALE GENOMIC DNA]</scope>
    <source>
        <strain evidence="8 9">9006-11</strain>
    </source>
</reference>
<gene>
    <name evidence="8" type="primary">CPVL</name>
    <name evidence="8" type="ORF">A0H81_07544</name>
</gene>
<keyword evidence="3 6" id="KW-0645">Protease</keyword>
<keyword evidence="7" id="KW-0812">Transmembrane</keyword>